<sequence length="181" mass="20193">MENTSESTASSSIIALKYGFINGLLSFLFSTLVNVMGWAEQFQESISWISTVWSLVLSVTISYLCLREYREQNEGYISYGQGLGLATLLGAISGLVAGGFNYIYIQFIDNTVIQRQMDIARERMEDQGMSASQIQSAEEMTAMFMNPGMQFVIVVIMSVIFNFLLGLIVSAVVKREKPVFE</sequence>
<dbReference type="RefSeq" id="WP_377978196.1">
    <property type="nucleotide sequence ID" value="NZ_JBBKXY010000001.1"/>
</dbReference>
<dbReference type="InterPro" id="IPR025250">
    <property type="entry name" value="DUF4199"/>
</dbReference>
<feature type="transmembrane region" description="Helical" evidence="1">
    <location>
        <begin position="78"/>
        <end position="105"/>
    </location>
</feature>
<keyword evidence="1" id="KW-1133">Transmembrane helix</keyword>
<keyword evidence="3" id="KW-1185">Reference proteome</keyword>
<accession>A0ABW6D3V4</accession>
<evidence type="ECO:0000256" key="1">
    <source>
        <dbReference type="SAM" id="Phobius"/>
    </source>
</evidence>
<keyword evidence="1" id="KW-0812">Transmembrane</keyword>
<proteinExistence type="predicted"/>
<keyword evidence="1" id="KW-0472">Membrane</keyword>
<feature type="transmembrane region" description="Helical" evidence="1">
    <location>
        <begin position="20"/>
        <end position="39"/>
    </location>
</feature>
<evidence type="ECO:0000313" key="3">
    <source>
        <dbReference type="Proteomes" id="UP001598112"/>
    </source>
</evidence>
<name>A0ABW6D3V4_9BACT</name>
<evidence type="ECO:0000313" key="2">
    <source>
        <dbReference type="EMBL" id="MFD3292884.1"/>
    </source>
</evidence>
<feature type="transmembrane region" description="Helical" evidence="1">
    <location>
        <begin position="149"/>
        <end position="173"/>
    </location>
</feature>
<gene>
    <name evidence="2" type="ORF">SKC35_04230</name>
</gene>
<dbReference type="Proteomes" id="UP001598112">
    <property type="component" value="Unassembled WGS sequence"/>
</dbReference>
<organism evidence="2 3">
    <name type="scientific">Aquirufa originis</name>
    <dbReference type="NCBI Taxonomy" id="3096514"/>
    <lineage>
        <taxon>Bacteria</taxon>
        <taxon>Pseudomonadati</taxon>
        <taxon>Bacteroidota</taxon>
        <taxon>Cytophagia</taxon>
        <taxon>Cytophagales</taxon>
        <taxon>Flectobacillaceae</taxon>
        <taxon>Aquirufa</taxon>
    </lineage>
</organism>
<dbReference type="Pfam" id="PF13858">
    <property type="entry name" value="DUF4199"/>
    <property type="match status" value="1"/>
</dbReference>
<feature type="transmembrane region" description="Helical" evidence="1">
    <location>
        <begin position="45"/>
        <end position="66"/>
    </location>
</feature>
<protein>
    <submittedName>
        <fullName evidence="2">DUF4199 domain-containing protein</fullName>
    </submittedName>
</protein>
<dbReference type="EMBL" id="JBBKXY010000001">
    <property type="protein sequence ID" value="MFD3292884.1"/>
    <property type="molecule type" value="Genomic_DNA"/>
</dbReference>
<comment type="caution">
    <text evidence="2">The sequence shown here is derived from an EMBL/GenBank/DDBJ whole genome shotgun (WGS) entry which is preliminary data.</text>
</comment>
<reference evidence="2 3" key="1">
    <citation type="submission" date="2024-03" db="EMBL/GenBank/DDBJ databases">
        <title>Aquirufa genome sequencing.</title>
        <authorList>
            <person name="Pitt A."/>
            <person name="Hahn M.W."/>
        </authorList>
    </citation>
    <scope>NUCLEOTIDE SEQUENCE [LARGE SCALE GENOMIC DNA]</scope>
    <source>
        <strain evidence="2 3">KTFRIE-69F</strain>
    </source>
</reference>